<dbReference type="Gene3D" id="3.40.605.10">
    <property type="entry name" value="Aldehyde Dehydrogenase, Chain A, domain 1"/>
    <property type="match status" value="1"/>
</dbReference>
<organism evidence="5 6">
    <name type="scientific">Marivita geojedonensis</name>
    <dbReference type="NCBI Taxonomy" id="1123756"/>
    <lineage>
        <taxon>Bacteria</taxon>
        <taxon>Pseudomonadati</taxon>
        <taxon>Pseudomonadota</taxon>
        <taxon>Alphaproteobacteria</taxon>
        <taxon>Rhodobacterales</taxon>
        <taxon>Roseobacteraceae</taxon>
        <taxon>Marivita</taxon>
    </lineage>
</organism>
<dbReference type="EMBL" id="JFKC01000003">
    <property type="protein sequence ID" value="OSQ51951.1"/>
    <property type="molecule type" value="Genomic_DNA"/>
</dbReference>
<evidence type="ECO:0000256" key="2">
    <source>
        <dbReference type="ARBA" id="ARBA00023002"/>
    </source>
</evidence>
<sequence>MLDSTASAPTIRGMYIGGSWVPAARTFDDLNPSDNSLFARIPDGSATDMDRAIAAAQAAFPEWSGRTFQERAKMLLRIADVWESRKDDFIHAVMHEGGGWFGKGVFEAGFVAEIFRTSASLCYQSTGEVLPSADGKVSMATRWPLGVVGVISPWNMPGILTSRGYAAALAAGNCVVLKPSEDTPYSGGLFHAEVLEEAGVPAGVFNVVTCSRESVGEVGDALIEDPRVKGISFTGSTAVGRHIAAKCGAHLKKCCVELGGKDSMIVLEDADLDKAAEAANFGCFMHQGQVCMSTEKLLVHESVYEPFMQKFLARAGKLKTGHVNDKSNTLGPLVNTRQAHRVKALIDDAVAKGAQVALGGNAWDNFVEPTVLTHVDRDMDIWHDETFGPVVVVIPFRSEDEAIELNNDTEYGLTAAVWTANEGRALRMAGRLETGMVHVNDQNINDEPQVPFGGVKASGVGRYGGRWSLDAFTELRWITLERGGRHYPPVF</sequence>
<gene>
    <name evidence="5" type="ORF">MGEO_05225</name>
</gene>
<dbReference type="CDD" id="cd07104">
    <property type="entry name" value="ALDH_BenzADH-like"/>
    <property type="match status" value="1"/>
</dbReference>
<evidence type="ECO:0000256" key="1">
    <source>
        <dbReference type="ARBA" id="ARBA00009986"/>
    </source>
</evidence>
<evidence type="ECO:0000313" key="6">
    <source>
        <dbReference type="Proteomes" id="UP000193926"/>
    </source>
</evidence>
<evidence type="ECO:0000256" key="3">
    <source>
        <dbReference type="ARBA" id="ARBA00023027"/>
    </source>
</evidence>
<keyword evidence="6" id="KW-1185">Reference proteome</keyword>
<evidence type="ECO:0000259" key="4">
    <source>
        <dbReference type="Pfam" id="PF00171"/>
    </source>
</evidence>
<dbReference type="AlphaFoldDB" id="A0A1X4NN51"/>
<proteinExistence type="inferred from homology"/>
<reference evidence="5 6" key="1">
    <citation type="submission" date="2014-03" db="EMBL/GenBank/DDBJ databases">
        <title>The draft genome sequence of Marivita geojedonensis KCTC 23882.</title>
        <authorList>
            <person name="Lai Q."/>
            <person name="Shao Z."/>
        </authorList>
    </citation>
    <scope>NUCLEOTIDE SEQUENCE [LARGE SCALE GENOMIC DNA]</scope>
    <source>
        <strain evidence="5 6">DPG-138</strain>
    </source>
</reference>
<dbReference type="FunFam" id="3.40.309.10:FF:000009">
    <property type="entry name" value="Aldehyde dehydrogenase A"/>
    <property type="match status" value="1"/>
</dbReference>
<keyword evidence="2" id="KW-0560">Oxidoreductase</keyword>
<dbReference type="PANTHER" id="PTHR42986:SF1">
    <property type="entry name" value="BENZALDEHYDE DEHYDROGENASE YFMT"/>
    <property type="match status" value="1"/>
</dbReference>
<protein>
    <submittedName>
        <fullName evidence="5">Aldehyde dehydrogenase</fullName>
    </submittedName>
</protein>
<dbReference type="GO" id="GO:0016620">
    <property type="term" value="F:oxidoreductase activity, acting on the aldehyde or oxo group of donors, NAD or NADP as acceptor"/>
    <property type="evidence" value="ECO:0007669"/>
    <property type="project" value="InterPro"/>
</dbReference>
<dbReference type="FunFam" id="3.40.605.10:FF:000007">
    <property type="entry name" value="NAD/NADP-dependent betaine aldehyde dehydrogenase"/>
    <property type="match status" value="1"/>
</dbReference>
<evidence type="ECO:0000313" key="5">
    <source>
        <dbReference type="EMBL" id="OSQ51951.1"/>
    </source>
</evidence>
<dbReference type="RefSeq" id="WP_085635670.1">
    <property type="nucleotide sequence ID" value="NZ_JFKC01000003.1"/>
</dbReference>
<keyword evidence="3" id="KW-0520">NAD</keyword>
<dbReference type="OrthoDB" id="9812625at2"/>
<dbReference type="InterPro" id="IPR016162">
    <property type="entry name" value="Ald_DH_N"/>
</dbReference>
<dbReference type="InterPro" id="IPR016161">
    <property type="entry name" value="Ald_DH/histidinol_DH"/>
</dbReference>
<dbReference type="InterPro" id="IPR016163">
    <property type="entry name" value="Ald_DH_C"/>
</dbReference>
<dbReference type="SUPFAM" id="SSF53720">
    <property type="entry name" value="ALDH-like"/>
    <property type="match status" value="1"/>
</dbReference>
<comment type="similarity">
    <text evidence="1">Belongs to the aldehyde dehydrogenase family.</text>
</comment>
<accession>A0A1X4NN51</accession>
<dbReference type="PANTHER" id="PTHR42986">
    <property type="entry name" value="BENZALDEHYDE DEHYDROGENASE YFMT"/>
    <property type="match status" value="1"/>
</dbReference>
<dbReference type="Gene3D" id="3.40.309.10">
    <property type="entry name" value="Aldehyde Dehydrogenase, Chain A, domain 2"/>
    <property type="match status" value="1"/>
</dbReference>
<dbReference type="Pfam" id="PF00171">
    <property type="entry name" value="Aldedh"/>
    <property type="match status" value="1"/>
</dbReference>
<feature type="domain" description="Aldehyde dehydrogenase" evidence="4">
    <location>
        <begin position="20"/>
        <end position="478"/>
    </location>
</feature>
<dbReference type="STRING" id="1123756.MGEO_05225"/>
<dbReference type="InterPro" id="IPR015590">
    <property type="entry name" value="Aldehyde_DH_dom"/>
</dbReference>
<name>A0A1X4NN51_9RHOB</name>
<dbReference type="Proteomes" id="UP000193926">
    <property type="component" value="Unassembled WGS sequence"/>
</dbReference>
<comment type="caution">
    <text evidence="5">The sequence shown here is derived from an EMBL/GenBank/DDBJ whole genome shotgun (WGS) entry which is preliminary data.</text>
</comment>